<dbReference type="RefSeq" id="WP_058602335.1">
    <property type="nucleotide sequence ID" value="NZ_LDQA01000072.1"/>
</dbReference>
<dbReference type="PATRIC" id="fig|401562.4.peg.4426"/>
<keyword evidence="2" id="KW-1185">Reference proteome</keyword>
<reference evidence="1 2" key="1">
    <citation type="journal article" date="2016" name="Front. Microbiol.">
        <title>Genomic Resource of Rice Seed Associated Bacteria.</title>
        <authorList>
            <person name="Midha S."/>
            <person name="Bansal K."/>
            <person name="Sharma S."/>
            <person name="Kumar N."/>
            <person name="Patil P.P."/>
            <person name="Chaudhry V."/>
            <person name="Patil P.B."/>
        </authorList>
    </citation>
    <scope>NUCLEOTIDE SEQUENCE [LARGE SCALE GENOMIC DNA]</scope>
    <source>
        <strain evidence="1 2">NS365</strain>
    </source>
</reference>
<comment type="caution">
    <text evidence="1">The sequence shown here is derived from an EMBL/GenBank/DDBJ whole genome shotgun (WGS) entry which is preliminary data.</text>
</comment>
<evidence type="ECO:0000313" key="2">
    <source>
        <dbReference type="Proteomes" id="UP000078529"/>
    </source>
</evidence>
<accession>A0A175RFT7</accession>
<dbReference type="Proteomes" id="UP000078529">
    <property type="component" value="Unassembled WGS sequence"/>
</dbReference>
<proteinExistence type="predicted"/>
<name>A0A175RFT7_9HYPH</name>
<sequence length="116" mass="12675">MSAVPSAAAAQQRAYRRQFAKSGETVTFRRGTGPTGRNISVRARVTTFRADEIVGDIQQSDLKVVVLAEDVTFDPPFEKGDRILVHGRTMTIVGPPNDKTRRVGGVLIAYEFAVRG</sequence>
<dbReference type="AlphaFoldDB" id="A0A175RFT7"/>
<organism evidence="1 2">
    <name type="scientific">Aureimonas ureilytica</name>
    <dbReference type="NCBI Taxonomy" id="401562"/>
    <lineage>
        <taxon>Bacteria</taxon>
        <taxon>Pseudomonadati</taxon>
        <taxon>Pseudomonadota</taxon>
        <taxon>Alphaproteobacteria</taxon>
        <taxon>Hyphomicrobiales</taxon>
        <taxon>Aurantimonadaceae</taxon>
        <taxon>Aureimonas</taxon>
    </lineage>
</organism>
<dbReference type="EMBL" id="LDQA01000072">
    <property type="protein sequence ID" value="KTR02556.1"/>
    <property type="molecule type" value="Genomic_DNA"/>
</dbReference>
<evidence type="ECO:0000313" key="1">
    <source>
        <dbReference type="EMBL" id="KTR02556.1"/>
    </source>
</evidence>
<protein>
    <submittedName>
        <fullName evidence="1">Uncharacterized protein</fullName>
    </submittedName>
</protein>
<gene>
    <name evidence="1" type="ORF">NS365_21465</name>
</gene>